<evidence type="ECO:0000313" key="11">
    <source>
        <dbReference type="EMBL" id="MDO3693821.1"/>
    </source>
</evidence>
<dbReference type="PANTHER" id="PTHR11441:SF0">
    <property type="entry name" value="THYMIDINE KINASE, CYTOSOLIC"/>
    <property type="match status" value="1"/>
</dbReference>
<evidence type="ECO:0000256" key="7">
    <source>
        <dbReference type="ARBA" id="ARBA00022840"/>
    </source>
</evidence>
<keyword evidence="3 8" id="KW-0237">DNA synthesis</keyword>
<organism evidence="11 12">
    <name type="scientific">Wenyingzhuangia gilva</name>
    <dbReference type="NCBI Taxonomy" id="3057677"/>
    <lineage>
        <taxon>Bacteria</taxon>
        <taxon>Pseudomonadati</taxon>
        <taxon>Bacteroidota</taxon>
        <taxon>Flavobacteriia</taxon>
        <taxon>Flavobacteriales</taxon>
        <taxon>Flavobacteriaceae</taxon>
        <taxon>Wenyingzhuangia</taxon>
    </lineage>
</organism>
<evidence type="ECO:0000256" key="2">
    <source>
        <dbReference type="ARBA" id="ARBA00012118"/>
    </source>
</evidence>
<feature type="binding site" evidence="8">
    <location>
        <begin position="21"/>
        <end position="28"/>
    </location>
    <ligand>
        <name>ATP</name>
        <dbReference type="ChEBI" id="CHEBI:30616"/>
    </ligand>
</feature>
<keyword evidence="8" id="KW-0963">Cytoplasm</keyword>
<feature type="active site" description="Proton acceptor" evidence="8">
    <location>
        <position position="94"/>
    </location>
</feature>
<dbReference type="InterPro" id="IPR027417">
    <property type="entry name" value="P-loop_NTPase"/>
</dbReference>
<dbReference type="PIRSF" id="PIRSF035805">
    <property type="entry name" value="TK_cell"/>
    <property type="match status" value="1"/>
</dbReference>
<dbReference type="SUPFAM" id="SSF52540">
    <property type="entry name" value="P-loop containing nucleoside triphosphate hydrolases"/>
    <property type="match status" value="1"/>
</dbReference>
<comment type="caution">
    <text evidence="11">The sequence shown here is derived from an EMBL/GenBank/DDBJ whole genome shotgun (WGS) entry which is preliminary data.</text>
</comment>
<dbReference type="Gene3D" id="3.40.50.300">
    <property type="entry name" value="P-loop containing nucleotide triphosphate hydrolases"/>
    <property type="match status" value="1"/>
</dbReference>
<dbReference type="EC" id="2.7.1.21" evidence="2 8"/>
<name>A0ABT8VPB9_9FLAO</name>
<dbReference type="PANTHER" id="PTHR11441">
    <property type="entry name" value="THYMIDINE KINASE"/>
    <property type="match status" value="1"/>
</dbReference>
<sequence>MFLENTVNHKEQFGWIEVICGSMFSGKTEELIRRLRRAQIAKQRIEIFKPSVDTRYDEENVVSHDEKYIRSTPVPAAANIRLLANDVDVVGIDEAQFFDDEIVSVCNDLANKGIRVIVAGLDMDFKGKPFGPMPNLMATAEYVTKVHAICTKTGNLAHYSHRKNDSEKLVMLGENENYEPLSRAAFYKANIKKN</sequence>
<evidence type="ECO:0000256" key="9">
    <source>
        <dbReference type="RuleBase" id="RU000544"/>
    </source>
</evidence>
<evidence type="ECO:0000313" key="12">
    <source>
        <dbReference type="Proteomes" id="UP001168642"/>
    </source>
</evidence>
<dbReference type="Proteomes" id="UP001168642">
    <property type="component" value="Unassembled WGS sequence"/>
</dbReference>
<evidence type="ECO:0000256" key="10">
    <source>
        <dbReference type="RuleBase" id="RU004165"/>
    </source>
</evidence>
<dbReference type="HAMAP" id="MF_00124">
    <property type="entry name" value="Thymidine_kinase"/>
    <property type="match status" value="1"/>
</dbReference>
<comment type="subcellular location">
    <subcellularLocation>
        <location evidence="8">Cytoplasm</location>
    </subcellularLocation>
</comment>
<keyword evidence="6 8" id="KW-0418">Kinase</keyword>
<evidence type="ECO:0000256" key="6">
    <source>
        <dbReference type="ARBA" id="ARBA00022777"/>
    </source>
</evidence>
<dbReference type="InterPro" id="IPR001267">
    <property type="entry name" value="Thymidine_kinase"/>
</dbReference>
<evidence type="ECO:0000256" key="4">
    <source>
        <dbReference type="ARBA" id="ARBA00022679"/>
    </source>
</evidence>
<keyword evidence="5 8" id="KW-0547">Nucleotide-binding</keyword>
<evidence type="ECO:0000256" key="5">
    <source>
        <dbReference type="ARBA" id="ARBA00022741"/>
    </source>
</evidence>
<reference evidence="11" key="1">
    <citation type="submission" date="2023-07" db="EMBL/GenBank/DDBJ databases">
        <title>Wenyingzhuangia sp. chi5 genome sequencing and assembly.</title>
        <authorList>
            <person name="Park S."/>
        </authorList>
    </citation>
    <scope>NUCLEOTIDE SEQUENCE</scope>
    <source>
        <strain evidence="11">Chi5</strain>
    </source>
</reference>
<evidence type="ECO:0000256" key="8">
    <source>
        <dbReference type="HAMAP-Rule" id="MF_00124"/>
    </source>
</evidence>
<comment type="similarity">
    <text evidence="1 8 10">Belongs to the thymidine kinase family.</text>
</comment>
<dbReference type="GO" id="GO:0004797">
    <property type="term" value="F:thymidine kinase activity"/>
    <property type="evidence" value="ECO:0007669"/>
    <property type="project" value="UniProtKB-EC"/>
</dbReference>
<dbReference type="NCBIfam" id="NF003296">
    <property type="entry name" value="PRK04296.1-1"/>
    <property type="match status" value="1"/>
</dbReference>
<dbReference type="SUPFAM" id="SSF57716">
    <property type="entry name" value="Glucocorticoid receptor-like (DNA-binding domain)"/>
    <property type="match status" value="1"/>
</dbReference>
<dbReference type="Pfam" id="PF00265">
    <property type="entry name" value="TK"/>
    <property type="match status" value="1"/>
</dbReference>
<keyword evidence="12" id="KW-1185">Reference proteome</keyword>
<dbReference type="EMBL" id="JAUMIT010000001">
    <property type="protein sequence ID" value="MDO3693821.1"/>
    <property type="molecule type" value="Genomic_DNA"/>
</dbReference>
<comment type="caution">
    <text evidence="8">Lacks conserved residue(s) required for the propagation of feature annotation.</text>
</comment>
<keyword evidence="7 8" id="KW-0067">ATP-binding</keyword>
<evidence type="ECO:0000256" key="1">
    <source>
        <dbReference type="ARBA" id="ARBA00007587"/>
    </source>
</evidence>
<dbReference type="Gene3D" id="3.30.60.20">
    <property type="match status" value="1"/>
</dbReference>
<accession>A0ABT8VPB9</accession>
<comment type="subunit">
    <text evidence="8">Homotetramer.</text>
</comment>
<gene>
    <name evidence="8" type="primary">tdk</name>
    <name evidence="11" type="ORF">QVZ41_03030</name>
</gene>
<dbReference type="RefSeq" id="WP_302883071.1">
    <property type="nucleotide sequence ID" value="NZ_JAUMIT010000001.1"/>
</dbReference>
<evidence type="ECO:0000256" key="3">
    <source>
        <dbReference type="ARBA" id="ARBA00022634"/>
    </source>
</evidence>
<keyword evidence="4 8" id="KW-0808">Transferase</keyword>
<proteinExistence type="inferred from homology"/>
<comment type="catalytic activity">
    <reaction evidence="8 9">
        <text>thymidine + ATP = dTMP + ADP + H(+)</text>
        <dbReference type="Rhea" id="RHEA:19129"/>
        <dbReference type="ChEBI" id="CHEBI:15378"/>
        <dbReference type="ChEBI" id="CHEBI:17748"/>
        <dbReference type="ChEBI" id="CHEBI:30616"/>
        <dbReference type="ChEBI" id="CHEBI:63528"/>
        <dbReference type="ChEBI" id="CHEBI:456216"/>
        <dbReference type="EC" id="2.7.1.21"/>
    </reaction>
</comment>
<feature type="binding site" evidence="8">
    <location>
        <begin position="93"/>
        <end position="96"/>
    </location>
    <ligand>
        <name>ATP</name>
        <dbReference type="ChEBI" id="CHEBI:30616"/>
    </ligand>
</feature>
<protein>
    <recommendedName>
        <fullName evidence="2 8">Thymidine kinase</fullName>
        <ecNumber evidence="2 8">2.7.1.21</ecNumber>
    </recommendedName>
</protein>